<accession>A0A3R7IET5</accession>
<dbReference type="Gene3D" id="3.60.21.10">
    <property type="match status" value="2"/>
</dbReference>
<dbReference type="PANTHER" id="PTHR45867:SF3">
    <property type="entry name" value="ACID PHOSPHATASE TYPE 7"/>
    <property type="match status" value="1"/>
</dbReference>
<dbReference type="CDD" id="cd00839">
    <property type="entry name" value="MPP_PAPs"/>
    <property type="match status" value="1"/>
</dbReference>
<dbReference type="Pfam" id="PF14008">
    <property type="entry name" value="Metallophos_C"/>
    <property type="match status" value="1"/>
</dbReference>
<dbReference type="InterPro" id="IPR004843">
    <property type="entry name" value="Calcineurin-like_PHP"/>
</dbReference>
<dbReference type="InterPro" id="IPR003961">
    <property type="entry name" value="FN3_dom"/>
</dbReference>
<protein>
    <recommendedName>
        <fullName evidence="3">Purple acid phosphatase</fullName>
        <ecNumber evidence="3">3.1.3.2</ecNumber>
    </recommendedName>
</protein>
<evidence type="ECO:0000313" key="8">
    <source>
        <dbReference type="Proteomes" id="UP000215289"/>
    </source>
</evidence>
<comment type="caution">
    <text evidence="7">The sequence shown here is derived from an EMBL/GenBank/DDBJ whole genome shotgun (WGS) entry which is preliminary data.</text>
</comment>
<dbReference type="GO" id="GO:0046872">
    <property type="term" value="F:metal ion binding"/>
    <property type="evidence" value="ECO:0007669"/>
    <property type="project" value="InterPro"/>
</dbReference>
<dbReference type="Pfam" id="PF16656">
    <property type="entry name" value="Pur_ac_phosph_N"/>
    <property type="match status" value="1"/>
</dbReference>
<dbReference type="InterPro" id="IPR029052">
    <property type="entry name" value="Metallo-depent_PP-like"/>
</dbReference>
<name>A0A3R7IET5_9EURO</name>
<dbReference type="Pfam" id="PF00149">
    <property type="entry name" value="Metallophos"/>
    <property type="match status" value="1"/>
</dbReference>
<evidence type="ECO:0000259" key="6">
    <source>
        <dbReference type="Pfam" id="PF16656"/>
    </source>
</evidence>
<evidence type="ECO:0000259" key="4">
    <source>
        <dbReference type="Pfam" id="PF00149"/>
    </source>
</evidence>
<evidence type="ECO:0000313" key="7">
    <source>
        <dbReference type="EMBL" id="RLL93412.1"/>
    </source>
</evidence>
<dbReference type="AlphaFoldDB" id="A0A3R7IET5"/>
<evidence type="ECO:0000259" key="5">
    <source>
        <dbReference type="Pfam" id="PF14008"/>
    </source>
</evidence>
<dbReference type="PANTHER" id="PTHR45867">
    <property type="entry name" value="PURPLE ACID PHOSPHATASE"/>
    <property type="match status" value="1"/>
</dbReference>
<keyword evidence="2" id="KW-0325">Glycoprotein</keyword>
<evidence type="ECO:0000256" key="1">
    <source>
        <dbReference type="ARBA" id="ARBA00022729"/>
    </source>
</evidence>
<dbReference type="InterPro" id="IPR015914">
    <property type="entry name" value="PAPs_N"/>
</dbReference>
<feature type="domain" description="Purple acid phosphatase C-terminal" evidence="5">
    <location>
        <begin position="431"/>
        <end position="493"/>
    </location>
</feature>
<feature type="chain" id="PRO_5018380712" description="Purple acid phosphatase" evidence="3">
    <location>
        <begin position="18"/>
        <end position="549"/>
    </location>
</feature>
<keyword evidence="8" id="KW-1185">Reference proteome</keyword>
<dbReference type="Gene3D" id="2.60.40.380">
    <property type="entry name" value="Purple acid phosphatase-like, N-terminal"/>
    <property type="match status" value="1"/>
</dbReference>
<dbReference type="CDD" id="cd00063">
    <property type="entry name" value="FN3"/>
    <property type="match status" value="1"/>
</dbReference>
<organism evidence="7 8">
    <name type="scientific">Aspergillus turcosus</name>
    <dbReference type="NCBI Taxonomy" id="1245748"/>
    <lineage>
        <taxon>Eukaryota</taxon>
        <taxon>Fungi</taxon>
        <taxon>Dikarya</taxon>
        <taxon>Ascomycota</taxon>
        <taxon>Pezizomycotina</taxon>
        <taxon>Eurotiomycetes</taxon>
        <taxon>Eurotiomycetidae</taxon>
        <taxon>Eurotiales</taxon>
        <taxon>Aspergillaceae</taxon>
        <taxon>Aspergillus</taxon>
        <taxon>Aspergillus subgen. Fumigati</taxon>
    </lineage>
</organism>
<feature type="domain" description="Calcineurin-like phosphoesterase" evidence="4">
    <location>
        <begin position="196"/>
        <end position="408"/>
    </location>
</feature>
<dbReference type="InterPro" id="IPR041792">
    <property type="entry name" value="MPP_PAP"/>
</dbReference>
<sequence length="549" mass="59529">MMKVPWHFTLMAGVAAAASSNGSVPMQMRLAYAGPTGMTVSWNTFTQLSNPTVHYGLSASSLNETASSNISITYPTSTTYNNHVEIDGLLPDTLYYYLPQDSNITTPYSFKTARPAGDGTEFAVAVVVDLGLIGPDGLSTRVGKGAANPLKPGENNTIQSLKQNMDSFDHLIHGKYCLQPFPNKRGPATYEKMLNEFYDEMAPITANMPYMVSPGNHEADCDNGGTTDKIHNITYTVAICHPGQLNFTGYINHFRMPSPQSNGTGNFWYSYDEGMAHFVIIDTETDIGDGRIGPDEIGGADGPQNAGPFGKSMNAQLQWLESDLAAVDRTKTPWVVVSELSSILPHTENLFSRPSQKSTNVLGIPVGHRPMYGSVGTAPSTLCNDCRLSFEPIFNKYGVDVVYSGHAHNIERLTPVNNYTVDPNGLQNPAAPWYLRNGAGGHYDGLDPLVTPLLNFSDYAADTEYSWSKLIFHNCTHMTNQFIASRNSSILDSATLYKNRTCNFISNAAKTGGNSTVTSATPMPNEAGSVRYHMAILIGAMAAFGFAAL</sequence>
<dbReference type="EMBL" id="NIDN02000317">
    <property type="protein sequence ID" value="RLL93412.1"/>
    <property type="molecule type" value="Genomic_DNA"/>
</dbReference>
<evidence type="ECO:0000256" key="2">
    <source>
        <dbReference type="ARBA" id="ARBA00023180"/>
    </source>
</evidence>
<dbReference type="STRING" id="1245748.A0A3R7IET5"/>
<dbReference type="OrthoDB" id="45007at2759"/>
<proteinExistence type="inferred from homology"/>
<feature type="domain" description="Purple acid phosphatase N-terminal" evidence="6">
    <location>
        <begin position="25"/>
        <end position="112"/>
    </location>
</feature>
<keyword evidence="1 3" id="KW-0732">Signal</keyword>
<dbReference type="SUPFAM" id="SSF56300">
    <property type="entry name" value="Metallo-dependent phosphatases"/>
    <property type="match status" value="1"/>
</dbReference>
<gene>
    <name evidence="7" type="ORF">CFD26_101278</name>
</gene>
<comment type="catalytic activity">
    <reaction evidence="3">
        <text>a phosphate monoester + H2O = an alcohol + phosphate</text>
        <dbReference type="Rhea" id="RHEA:15017"/>
        <dbReference type="ChEBI" id="CHEBI:15377"/>
        <dbReference type="ChEBI" id="CHEBI:30879"/>
        <dbReference type="ChEBI" id="CHEBI:43474"/>
        <dbReference type="ChEBI" id="CHEBI:67140"/>
        <dbReference type="EC" id="3.1.3.2"/>
    </reaction>
</comment>
<reference evidence="7 8" key="1">
    <citation type="submission" date="2018-08" db="EMBL/GenBank/DDBJ databases">
        <title>Draft genome sequences of two Aspergillus turcosus clinical strains isolated from bronchoalveolar lavage fluid: one azole-susceptible and the other azole-resistant.</title>
        <authorList>
            <person name="Parent-Michaud M."/>
            <person name="Dufresne P.J."/>
            <person name="Fournier E."/>
            <person name="Martineau C."/>
            <person name="Moreira S."/>
            <person name="Perkins V."/>
            <person name="De Repentigny L."/>
            <person name="Dufresne S.F."/>
        </authorList>
    </citation>
    <scope>NUCLEOTIDE SEQUENCE [LARGE SCALE GENOMIC DNA]</scope>
    <source>
        <strain evidence="7">HMR AF 1038</strain>
    </source>
</reference>
<comment type="similarity">
    <text evidence="3">Belongs to the metallophosphoesterase superfamily. Purple acid phosphatase family.</text>
</comment>
<dbReference type="Proteomes" id="UP000215289">
    <property type="component" value="Unassembled WGS sequence"/>
</dbReference>
<keyword evidence="3" id="KW-0378">Hydrolase</keyword>
<dbReference type="EC" id="3.1.3.2" evidence="3"/>
<dbReference type="SUPFAM" id="SSF49363">
    <property type="entry name" value="Purple acid phosphatase, N-terminal domain"/>
    <property type="match status" value="1"/>
</dbReference>
<dbReference type="GO" id="GO:0003993">
    <property type="term" value="F:acid phosphatase activity"/>
    <property type="evidence" value="ECO:0007669"/>
    <property type="project" value="UniProtKB-EC"/>
</dbReference>
<evidence type="ECO:0000256" key="3">
    <source>
        <dbReference type="RuleBase" id="RU361203"/>
    </source>
</evidence>
<dbReference type="InterPro" id="IPR008963">
    <property type="entry name" value="Purple_acid_Pase-like_N"/>
</dbReference>
<feature type="signal peptide" evidence="3">
    <location>
        <begin position="1"/>
        <end position="17"/>
    </location>
</feature>
<dbReference type="InterPro" id="IPR025733">
    <property type="entry name" value="PAPs_C"/>
</dbReference>